<dbReference type="PANTHER" id="PTHR43072:SF23">
    <property type="entry name" value="UPF0039 PROTEIN C11D3.02C"/>
    <property type="match status" value="1"/>
</dbReference>
<proteinExistence type="predicted"/>
<dbReference type="InterPro" id="IPR016181">
    <property type="entry name" value="Acyl_CoA_acyltransferase"/>
</dbReference>
<dbReference type="SUPFAM" id="SSF55729">
    <property type="entry name" value="Acyl-CoA N-acyltransferases (Nat)"/>
    <property type="match status" value="1"/>
</dbReference>
<dbReference type="PANTHER" id="PTHR43072">
    <property type="entry name" value="N-ACETYLTRANSFERASE"/>
    <property type="match status" value="1"/>
</dbReference>
<keyword evidence="1" id="KW-0808">Transferase</keyword>
<dbReference type="RefSeq" id="WP_208845648.1">
    <property type="nucleotide sequence ID" value="NZ_JAGGDJ010000001.1"/>
</dbReference>
<dbReference type="Gene3D" id="3.40.630.30">
    <property type="match status" value="1"/>
</dbReference>
<dbReference type="Pfam" id="PF00583">
    <property type="entry name" value="Acetyltransf_1"/>
    <property type="match status" value="1"/>
</dbReference>
<accession>A0ABS3W301</accession>
<evidence type="ECO:0000313" key="4">
    <source>
        <dbReference type="EMBL" id="MBO7742668.1"/>
    </source>
</evidence>
<evidence type="ECO:0000259" key="3">
    <source>
        <dbReference type="PROSITE" id="PS51186"/>
    </source>
</evidence>
<gene>
    <name evidence="4" type="ORF">I8J29_00575</name>
</gene>
<evidence type="ECO:0000256" key="1">
    <source>
        <dbReference type="ARBA" id="ARBA00022679"/>
    </source>
</evidence>
<feature type="domain" description="N-acetyltransferase" evidence="3">
    <location>
        <begin position="5"/>
        <end position="150"/>
    </location>
</feature>
<keyword evidence="2" id="KW-0012">Acyltransferase</keyword>
<dbReference type="CDD" id="cd04301">
    <property type="entry name" value="NAT_SF"/>
    <property type="match status" value="1"/>
</dbReference>
<comment type="caution">
    <text evidence="4">The sequence shown here is derived from an EMBL/GenBank/DDBJ whole genome shotgun (WGS) entry which is preliminary data.</text>
</comment>
<dbReference type="Proteomes" id="UP000670947">
    <property type="component" value="Unassembled WGS sequence"/>
</dbReference>
<sequence length="304" mass="32630">MNQNVKLRRLSELSYEASLTLWNEGFSGYYADMTRTLAQHVKYIGTANIQPEHSVVAVADGEPVGFVLTGLRRDGGRTLAWNGGTAVVPRYRGTGVGTAMMREAIRVYEELDAHAASLEAITANDAAVALYRRCGYAIRERVLILAQPKEPANKPLFPDGADGGRAGAGAYALRRAHPREAGRLPYYRGDAPWCSQWPNAADAEAALAADGSGETAGFALYKRSFGEDGTPRGVHLLQAGFDPARGDGREAAAFLLAALYGPADAPIRRTADNLPESSLAAKLLIEAGFETAFAQYVMELTVRP</sequence>
<dbReference type="PROSITE" id="PS51186">
    <property type="entry name" value="GNAT"/>
    <property type="match status" value="1"/>
</dbReference>
<reference evidence="4 5" key="1">
    <citation type="submission" date="2021-03" db="EMBL/GenBank/DDBJ databases">
        <title>Paenibacillus artemisicola MWE-103 whole genome sequence.</title>
        <authorList>
            <person name="Ham Y.J."/>
        </authorList>
    </citation>
    <scope>NUCLEOTIDE SEQUENCE [LARGE SCALE GENOMIC DNA]</scope>
    <source>
        <strain evidence="4 5">MWE-103</strain>
    </source>
</reference>
<evidence type="ECO:0000256" key="2">
    <source>
        <dbReference type="ARBA" id="ARBA00023315"/>
    </source>
</evidence>
<evidence type="ECO:0000313" key="5">
    <source>
        <dbReference type="Proteomes" id="UP000670947"/>
    </source>
</evidence>
<dbReference type="EMBL" id="JAGGDJ010000001">
    <property type="protein sequence ID" value="MBO7742668.1"/>
    <property type="molecule type" value="Genomic_DNA"/>
</dbReference>
<dbReference type="InterPro" id="IPR000182">
    <property type="entry name" value="GNAT_dom"/>
</dbReference>
<keyword evidence="5" id="KW-1185">Reference proteome</keyword>
<protein>
    <submittedName>
        <fullName evidence="4">GNAT family N-acetyltransferase</fullName>
    </submittedName>
</protein>
<name>A0ABS3W301_9BACL</name>
<organism evidence="4 5">
    <name type="scientific">Paenibacillus artemisiicola</name>
    <dbReference type="NCBI Taxonomy" id="1172618"/>
    <lineage>
        <taxon>Bacteria</taxon>
        <taxon>Bacillati</taxon>
        <taxon>Bacillota</taxon>
        <taxon>Bacilli</taxon>
        <taxon>Bacillales</taxon>
        <taxon>Paenibacillaceae</taxon>
        <taxon>Paenibacillus</taxon>
    </lineage>
</organism>